<protein>
    <submittedName>
        <fullName evidence="1">Uncharacterized protein</fullName>
    </submittedName>
</protein>
<gene>
    <name evidence="1" type="ORF">HDK90DRAFT_515761</name>
</gene>
<reference evidence="1 2" key="1">
    <citation type="submission" date="2024-04" db="EMBL/GenBank/DDBJ databases">
        <title>Phyllosticta paracitricarpa is synonymous to the EU quarantine fungus P. citricarpa based on phylogenomic analyses.</title>
        <authorList>
            <consortium name="Lawrence Berkeley National Laboratory"/>
            <person name="Van Ingen-Buijs V.A."/>
            <person name="Van Westerhoven A.C."/>
            <person name="Haridas S."/>
            <person name="Skiadas P."/>
            <person name="Martin F."/>
            <person name="Groenewald J.Z."/>
            <person name="Crous P.W."/>
            <person name="Seidl M.F."/>
        </authorList>
    </citation>
    <scope>NUCLEOTIDE SEQUENCE [LARGE SCALE GENOMIC DNA]</scope>
    <source>
        <strain evidence="1 2">CBS 123374</strain>
    </source>
</reference>
<dbReference type="Proteomes" id="UP001492380">
    <property type="component" value="Unassembled WGS sequence"/>
</dbReference>
<keyword evidence="2" id="KW-1185">Reference proteome</keyword>
<accession>A0ABR1Y8W8</accession>
<dbReference type="EMBL" id="JBBWRZ010000015">
    <property type="protein sequence ID" value="KAK8222703.1"/>
    <property type="molecule type" value="Genomic_DNA"/>
</dbReference>
<evidence type="ECO:0000313" key="1">
    <source>
        <dbReference type="EMBL" id="KAK8222703.1"/>
    </source>
</evidence>
<comment type="caution">
    <text evidence="1">The sequence shown here is derived from an EMBL/GenBank/DDBJ whole genome shotgun (WGS) entry which is preliminary data.</text>
</comment>
<proteinExistence type="predicted"/>
<organism evidence="1 2">
    <name type="scientific">Phyllosticta capitalensis</name>
    <dbReference type="NCBI Taxonomy" id="121624"/>
    <lineage>
        <taxon>Eukaryota</taxon>
        <taxon>Fungi</taxon>
        <taxon>Dikarya</taxon>
        <taxon>Ascomycota</taxon>
        <taxon>Pezizomycotina</taxon>
        <taxon>Dothideomycetes</taxon>
        <taxon>Dothideomycetes incertae sedis</taxon>
        <taxon>Botryosphaeriales</taxon>
        <taxon>Phyllostictaceae</taxon>
        <taxon>Phyllosticta</taxon>
    </lineage>
</organism>
<evidence type="ECO:0000313" key="2">
    <source>
        <dbReference type="Proteomes" id="UP001492380"/>
    </source>
</evidence>
<sequence>MGRFGIFVNHRDAIGKGLCQRNFGVYPAAFGRMYRKANIVLRFIIGDALAFCHTFAARQSDFPILNGLPRGPMRLKPMNLDSTDYLYFQPGSEGQFFNAPIVLNSIDGLD</sequence>
<name>A0ABR1Y8W8_9PEZI</name>